<dbReference type="AlphaFoldDB" id="A0A9N9WDS3"/>
<organism evidence="1 2">
    <name type="scientific">Diatraea saccharalis</name>
    <name type="common">sugarcane borer</name>
    <dbReference type="NCBI Taxonomy" id="40085"/>
    <lineage>
        <taxon>Eukaryota</taxon>
        <taxon>Metazoa</taxon>
        <taxon>Ecdysozoa</taxon>
        <taxon>Arthropoda</taxon>
        <taxon>Hexapoda</taxon>
        <taxon>Insecta</taxon>
        <taxon>Pterygota</taxon>
        <taxon>Neoptera</taxon>
        <taxon>Endopterygota</taxon>
        <taxon>Lepidoptera</taxon>
        <taxon>Glossata</taxon>
        <taxon>Ditrysia</taxon>
        <taxon>Pyraloidea</taxon>
        <taxon>Crambidae</taxon>
        <taxon>Crambinae</taxon>
        <taxon>Diatraea</taxon>
    </lineage>
</organism>
<gene>
    <name evidence="1" type="ORF">DIATSA_LOCUS4596</name>
</gene>
<sequence length="111" mass="12966">MWNSGTSGKRELWPSRRFSGFNSDGYLKRNFDEIDLSGLNNFARKRNFDEIDHTWLSFPHDKRSYQGTNIMDTALSGLDKKRYKPDYPMDEIDLSSFPIGSKRSQLLFPAH</sequence>
<keyword evidence="2" id="KW-1185">Reference proteome</keyword>
<evidence type="ECO:0000313" key="1">
    <source>
        <dbReference type="EMBL" id="CAG9786655.1"/>
    </source>
</evidence>
<accession>A0A9N9WDS3</accession>
<dbReference type="EMBL" id="OU893347">
    <property type="protein sequence ID" value="CAG9786655.1"/>
    <property type="molecule type" value="Genomic_DNA"/>
</dbReference>
<protein>
    <submittedName>
        <fullName evidence="1">Uncharacterized protein</fullName>
    </submittedName>
</protein>
<dbReference type="Proteomes" id="UP001153714">
    <property type="component" value="Chromosome 16"/>
</dbReference>
<reference evidence="1" key="1">
    <citation type="submission" date="2021-12" db="EMBL/GenBank/DDBJ databases">
        <authorList>
            <person name="King R."/>
        </authorList>
    </citation>
    <scope>NUCLEOTIDE SEQUENCE</scope>
</reference>
<name>A0A9N9WDS3_9NEOP</name>
<dbReference type="OrthoDB" id="6093641at2759"/>
<reference evidence="1" key="2">
    <citation type="submission" date="2022-10" db="EMBL/GenBank/DDBJ databases">
        <authorList>
            <consortium name="ENA_rothamsted_submissions"/>
            <consortium name="culmorum"/>
            <person name="King R."/>
        </authorList>
    </citation>
    <scope>NUCLEOTIDE SEQUENCE</scope>
</reference>
<proteinExistence type="predicted"/>
<evidence type="ECO:0000313" key="2">
    <source>
        <dbReference type="Proteomes" id="UP001153714"/>
    </source>
</evidence>